<keyword evidence="1" id="KW-0444">Lipid biosynthesis</keyword>
<keyword evidence="4" id="KW-1185">Reference proteome</keyword>
<dbReference type="PaxDb" id="29760-VIT_05s0124g00310.t01"/>
<reference evidence="4" key="1">
    <citation type="journal article" date="2007" name="Nature">
        <title>The grapevine genome sequence suggests ancestral hexaploidization in major angiosperm phyla.</title>
        <authorList>
            <consortium name="The French-Italian Public Consortium for Grapevine Genome Characterization."/>
            <person name="Jaillon O."/>
            <person name="Aury J.-M."/>
            <person name="Noel B."/>
            <person name="Policriti A."/>
            <person name="Clepet C."/>
            <person name="Casagrande A."/>
            <person name="Choisne N."/>
            <person name="Aubourg S."/>
            <person name="Vitulo N."/>
            <person name="Jubin C."/>
            <person name="Vezzi A."/>
            <person name="Legeai F."/>
            <person name="Hugueney P."/>
            <person name="Dasilva C."/>
            <person name="Horner D."/>
            <person name="Mica E."/>
            <person name="Jublot D."/>
            <person name="Poulain J."/>
            <person name="Bruyere C."/>
            <person name="Billault A."/>
            <person name="Segurens B."/>
            <person name="Gouyvenoux M."/>
            <person name="Ugarte E."/>
            <person name="Cattonaro F."/>
            <person name="Anthouard V."/>
            <person name="Vico V."/>
            <person name="Del Fabbro C."/>
            <person name="Alaux M."/>
            <person name="Di Gaspero G."/>
            <person name="Dumas V."/>
            <person name="Felice N."/>
            <person name="Paillard S."/>
            <person name="Juman I."/>
            <person name="Moroldo M."/>
            <person name="Scalabrin S."/>
            <person name="Canaguier A."/>
            <person name="Le Clainche I."/>
            <person name="Malacrida G."/>
            <person name="Durand E."/>
            <person name="Pesole G."/>
            <person name="Laucou V."/>
            <person name="Chatelet P."/>
            <person name="Merdinoglu D."/>
            <person name="Delledonne M."/>
            <person name="Pezzotti M."/>
            <person name="Lecharny A."/>
            <person name="Scarpelli C."/>
            <person name="Artiguenave F."/>
            <person name="Pe M.E."/>
            <person name="Valle G."/>
            <person name="Morgante M."/>
            <person name="Caboche M."/>
            <person name="Adam-Blondon A.-F."/>
            <person name="Weissenbach J."/>
            <person name="Quetier F."/>
            <person name="Wincker P."/>
        </authorList>
    </citation>
    <scope>NUCLEOTIDE SEQUENCE [LARGE SCALE GENOMIC DNA]</scope>
    <source>
        <strain evidence="4">cv. Pinot noir / PN40024</strain>
    </source>
</reference>
<dbReference type="GO" id="GO:0080019">
    <property type="term" value="F:alcohol-forming very long-chain fatty acyl-CoA reductase activity"/>
    <property type="evidence" value="ECO:0007669"/>
    <property type="project" value="InterPro"/>
</dbReference>
<dbReference type="OMA" id="EREGMIM"/>
<dbReference type="InterPro" id="IPR013120">
    <property type="entry name" value="FAR_NAD-bd"/>
</dbReference>
<proteinExistence type="inferred from homology"/>
<keyword evidence="1" id="KW-0521">NADP</keyword>
<dbReference type="CDD" id="cd05236">
    <property type="entry name" value="FAR-N_SDR_e"/>
    <property type="match status" value="1"/>
</dbReference>
<feature type="domain" description="Thioester reductase (TE)" evidence="2">
    <location>
        <begin position="16"/>
        <end position="293"/>
    </location>
</feature>
<dbReference type="InParanoid" id="D7U8V3"/>
<dbReference type="HOGENOM" id="CLU_024661_2_1_1"/>
<comment type="function">
    <text evidence="1">Catalyzes the reduction of fatty acyl-CoA to fatty alcohols.</text>
</comment>
<dbReference type="InterPro" id="IPR026055">
    <property type="entry name" value="FAR"/>
</dbReference>
<dbReference type="eggNOG" id="KOG1221">
    <property type="taxonomic scope" value="Eukaryota"/>
</dbReference>
<dbReference type="AlphaFoldDB" id="D7U8V3"/>
<dbReference type="EC" id="1.2.1.84" evidence="1"/>
<dbReference type="EMBL" id="FN596743">
    <property type="protein sequence ID" value="CBI39167.3"/>
    <property type="molecule type" value="Genomic_DNA"/>
</dbReference>
<comment type="similarity">
    <text evidence="1">Belongs to the fatty acyl-CoA reductase family.</text>
</comment>
<evidence type="ECO:0000313" key="4">
    <source>
        <dbReference type="Proteomes" id="UP000009183"/>
    </source>
</evidence>
<dbReference type="GO" id="GO:0006629">
    <property type="term" value="P:lipid metabolic process"/>
    <property type="evidence" value="ECO:0007669"/>
    <property type="project" value="UniProtKB-KW"/>
</dbReference>
<dbReference type="InterPro" id="IPR036291">
    <property type="entry name" value="NAD(P)-bd_dom_sf"/>
</dbReference>
<dbReference type="SUPFAM" id="SSF51735">
    <property type="entry name" value="NAD(P)-binding Rossmann-fold domains"/>
    <property type="match status" value="1"/>
</dbReference>
<evidence type="ECO:0000256" key="1">
    <source>
        <dbReference type="RuleBase" id="RU363097"/>
    </source>
</evidence>
<dbReference type="PANTHER" id="PTHR11011:SF45">
    <property type="entry name" value="FATTY ACYL-COA REDUCTASE CG8306-RELATED"/>
    <property type="match status" value="1"/>
</dbReference>
<comment type="catalytic activity">
    <reaction evidence="1">
        <text>a long-chain fatty acyl-CoA + 2 NADPH + 2 H(+) = a long-chain primary fatty alcohol + 2 NADP(+) + CoA</text>
        <dbReference type="Rhea" id="RHEA:52716"/>
        <dbReference type="ChEBI" id="CHEBI:15378"/>
        <dbReference type="ChEBI" id="CHEBI:57287"/>
        <dbReference type="ChEBI" id="CHEBI:57783"/>
        <dbReference type="ChEBI" id="CHEBI:58349"/>
        <dbReference type="ChEBI" id="CHEBI:77396"/>
        <dbReference type="ChEBI" id="CHEBI:83139"/>
        <dbReference type="EC" id="1.2.1.84"/>
    </reaction>
</comment>
<keyword evidence="1" id="KW-0560">Oxidoreductase</keyword>
<organism evidence="3 4">
    <name type="scientific">Vitis vinifera</name>
    <name type="common">Grape</name>
    <dbReference type="NCBI Taxonomy" id="29760"/>
    <lineage>
        <taxon>Eukaryota</taxon>
        <taxon>Viridiplantae</taxon>
        <taxon>Streptophyta</taxon>
        <taxon>Embryophyta</taxon>
        <taxon>Tracheophyta</taxon>
        <taxon>Spermatophyta</taxon>
        <taxon>Magnoliopsida</taxon>
        <taxon>eudicotyledons</taxon>
        <taxon>Gunneridae</taxon>
        <taxon>Pentapetalae</taxon>
        <taxon>rosids</taxon>
        <taxon>Vitales</taxon>
        <taxon>Vitaceae</taxon>
        <taxon>Viteae</taxon>
        <taxon>Vitis</taxon>
    </lineage>
</organism>
<accession>D7U8V3</accession>
<protein>
    <recommendedName>
        <fullName evidence="1">Fatty acyl-CoA reductase</fullName>
        <ecNumber evidence="1">1.2.1.84</ecNumber>
    </recommendedName>
</protein>
<keyword evidence="1" id="KW-0443">Lipid metabolism</keyword>
<dbReference type="PANTHER" id="PTHR11011">
    <property type="entry name" value="MALE STERILITY PROTEIN 2-RELATED"/>
    <property type="match status" value="1"/>
</dbReference>
<name>D7U8V3_VITVI</name>
<evidence type="ECO:0000313" key="3">
    <source>
        <dbReference type="EMBL" id="CBI39167.3"/>
    </source>
</evidence>
<dbReference type="Proteomes" id="UP000009183">
    <property type="component" value="Chromosome 5"/>
</dbReference>
<dbReference type="Gene3D" id="3.40.50.720">
    <property type="entry name" value="NAD(P)-binding Rossmann-like Domain"/>
    <property type="match status" value="1"/>
</dbReference>
<evidence type="ECO:0000259" key="2">
    <source>
        <dbReference type="Pfam" id="PF07993"/>
    </source>
</evidence>
<dbReference type="STRING" id="29760.D7U8V3"/>
<sequence length="311" mass="35108">MVLEFFSSFQEKTYFITGGTGFLAKAVVEKILRTAPDVGKIFVLIKAKNKEAAMDRLKTEIIDSELFECLKQRHGKYYQDFILSKLAPVVGNLCESDLGIDANSISEIAEEVDVIINSAANTNFEERYDVSLSTNVLGPRRLMDFTNKYCKNLRVFLHVSTAYVSGEREGMIMEKPFHMGERIAREKAASEFPPLAYPVLDVDGEIEIALDSKVAFEGNLEDEKMKALGLERARIHGWHNPYEFTKAMGEMLINSMRGDIPLVIIRPTAIGSTLDDPFPGWIQGNRYLISLPFSCPCTKSHFFSNNQFFVF</sequence>
<gene>
    <name evidence="3" type="ordered locus">VIT_05s0124g00310</name>
</gene>
<dbReference type="Pfam" id="PF07993">
    <property type="entry name" value="NAD_binding_4"/>
    <property type="match status" value="1"/>
</dbReference>
<dbReference type="GO" id="GO:0102965">
    <property type="term" value="F:alcohol-forming long-chain fatty acyl-CoA reductase activity"/>
    <property type="evidence" value="ECO:0007669"/>
    <property type="project" value="UniProtKB-EC"/>
</dbReference>